<dbReference type="InterPro" id="IPR036423">
    <property type="entry name" value="SOD-like_Cu/Zn_dom_sf"/>
</dbReference>
<dbReference type="AlphaFoldDB" id="A0A1S2QDG3"/>
<sequence length="176" mass="17810">MVAAVYTGALAAALFATGTASTPGFTLDASGVFSPPTATVASKAVTYDQKLVPAGALINVRQQTGPGGATTVELRVAGLKAGHQYGAHIHQKACGAKPDAAGKHYQDKAGTDAAHVNNKNEAWLDFKADANGIGHATARHGWAFRKGQAGSVVIHSEPGTKGARAACFTVPFGGTS</sequence>
<protein>
    <submittedName>
        <fullName evidence="3">Superoxide dismutase</fullName>
    </submittedName>
</protein>
<evidence type="ECO:0000313" key="3">
    <source>
        <dbReference type="EMBL" id="OIK03556.1"/>
    </source>
</evidence>
<feature type="chain" id="PRO_5039532072" evidence="2">
    <location>
        <begin position="23"/>
        <end position="176"/>
    </location>
</feature>
<dbReference type="EMBL" id="MLYO01000035">
    <property type="protein sequence ID" value="OIK03556.1"/>
    <property type="molecule type" value="Genomic_DNA"/>
</dbReference>
<feature type="signal peptide" evidence="2">
    <location>
        <begin position="1"/>
        <end position="22"/>
    </location>
</feature>
<organism evidence="3 4">
    <name type="scientific">Streptomyces monashensis</name>
    <dbReference type="NCBI Taxonomy" id="1678012"/>
    <lineage>
        <taxon>Bacteria</taxon>
        <taxon>Bacillati</taxon>
        <taxon>Actinomycetota</taxon>
        <taxon>Actinomycetes</taxon>
        <taxon>Kitasatosporales</taxon>
        <taxon>Streptomycetaceae</taxon>
        <taxon>Streptomyces</taxon>
    </lineage>
</organism>
<dbReference type="GO" id="GO:0046872">
    <property type="term" value="F:metal ion binding"/>
    <property type="evidence" value="ECO:0007669"/>
    <property type="project" value="InterPro"/>
</dbReference>
<comment type="caution">
    <text evidence="3">The sequence shown here is derived from an EMBL/GenBank/DDBJ whole genome shotgun (WGS) entry which is preliminary data.</text>
</comment>
<dbReference type="Gene3D" id="2.60.40.200">
    <property type="entry name" value="Superoxide dismutase, copper/zinc binding domain"/>
    <property type="match status" value="1"/>
</dbReference>
<reference evidence="3 4" key="1">
    <citation type="submission" date="2016-10" db="EMBL/GenBank/DDBJ databases">
        <title>Genome sequence of Streptomyces sp. MUSC 1.</title>
        <authorList>
            <person name="Lee L.-H."/>
            <person name="Ser H.-L."/>
            <person name="Law J.W.-F."/>
        </authorList>
    </citation>
    <scope>NUCLEOTIDE SEQUENCE [LARGE SCALE GENOMIC DNA]</scope>
    <source>
        <strain evidence="3 4">MUSC 1</strain>
    </source>
</reference>
<dbReference type="RefSeq" id="WP_071382625.1">
    <property type="nucleotide sequence ID" value="NZ_MLYO01000035.1"/>
</dbReference>
<dbReference type="Proteomes" id="UP000179642">
    <property type="component" value="Unassembled WGS sequence"/>
</dbReference>
<proteinExistence type="inferred from homology"/>
<dbReference type="OrthoDB" id="3297424at2"/>
<dbReference type="SUPFAM" id="SSF49329">
    <property type="entry name" value="Cu,Zn superoxide dismutase-like"/>
    <property type="match status" value="1"/>
</dbReference>
<evidence type="ECO:0000256" key="2">
    <source>
        <dbReference type="SAM" id="SignalP"/>
    </source>
</evidence>
<gene>
    <name evidence="3" type="ORF">BIV23_21990</name>
</gene>
<name>A0A1S2QDG3_9ACTN</name>
<comment type="similarity">
    <text evidence="1">Belongs to the Cu-Zn superoxide dismutase family.</text>
</comment>
<evidence type="ECO:0000256" key="1">
    <source>
        <dbReference type="ARBA" id="ARBA00010457"/>
    </source>
</evidence>
<keyword evidence="2" id="KW-0732">Signal</keyword>
<dbReference type="GO" id="GO:0006801">
    <property type="term" value="P:superoxide metabolic process"/>
    <property type="evidence" value="ECO:0007669"/>
    <property type="project" value="InterPro"/>
</dbReference>
<evidence type="ECO:0000313" key="4">
    <source>
        <dbReference type="Proteomes" id="UP000179642"/>
    </source>
</evidence>
<keyword evidence="4" id="KW-1185">Reference proteome</keyword>
<accession>A0A1S2QDG3</accession>